<organism evidence="1 2">
    <name type="scientific">Papilio xuthus</name>
    <name type="common">Asian swallowtail butterfly</name>
    <dbReference type="NCBI Taxonomy" id="66420"/>
    <lineage>
        <taxon>Eukaryota</taxon>
        <taxon>Metazoa</taxon>
        <taxon>Ecdysozoa</taxon>
        <taxon>Arthropoda</taxon>
        <taxon>Hexapoda</taxon>
        <taxon>Insecta</taxon>
        <taxon>Pterygota</taxon>
        <taxon>Neoptera</taxon>
        <taxon>Endopterygota</taxon>
        <taxon>Lepidoptera</taxon>
        <taxon>Glossata</taxon>
        <taxon>Ditrysia</taxon>
        <taxon>Papilionoidea</taxon>
        <taxon>Papilionidae</taxon>
        <taxon>Papilioninae</taxon>
        <taxon>Papilio</taxon>
    </lineage>
</organism>
<reference evidence="1 2" key="1">
    <citation type="journal article" date="2015" name="Nat. Commun.">
        <title>Outbred genome sequencing and CRISPR/Cas9 gene editing in butterflies.</title>
        <authorList>
            <person name="Li X."/>
            <person name="Fan D."/>
            <person name="Zhang W."/>
            <person name="Liu G."/>
            <person name="Zhang L."/>
            <person name="Zhao L."/>
            <person name="Fang X."/>
            <person name="Chen L."/>
            <person name="Dong Y."/>
            <person name="Chen Y."/>
            <person name="Ding Y."/>
            <person name="Zhao R."/>
            <person name="Feng M."/>
            <person name="Zhu Y."/>
            <person name="Feng Y."/>
            <person name="Jiang X."/>
            <person name="Zhu D."/>
            <person name="Xiang H."/>
            <person name="Feng X."/>
            <person name="Li S."/>
            <person name="Wang J."/>
            <person name="Zhang G."/>
            <person name="Kronforst M.R."/>
            <person name="Wang W."/>
        </authorList>
    </citation>
    <scope>NUCLEOTIDE SEQUENCE [LARGE SCALE GENOMIC DNA]</scope>
    <source>
        <strain evidence="1">Ya'a_city_454_Px</strain>
        <tissue evidence="1">Whole body</tissue>
    </source>
</reference>
<protein>
    <submittedName>
        <fullName evidence="1">Uncharacterized protein</fullName>
    </submittedName>
</protein>
<accession>A0A194PCI1</accession>
<dbReference type="Proteomes" id="UP000053268">
    <property type="component" value="Unassembled WGS sequence"/>
</dbReference>
<gene>
    <name evidence="1" type="ORF">RR46_14401</name>
</gene>
<dbReference type="AlphaFoldDB" id="A0A194PCI1"/>
<sequence>MFTKKSSSRRVDLPDTYSPKPEYLPDTALAAIVSYKKQKDVNDFVSFVLDALERNAHWLNNLVDKQNSFRCAFMIGSGPNRFQIKQIIYPQQDAELKLEVDCRESDDYDKVAIAALLKLTSADIDRVLKYTKTRFFENTLMREELYKGKLIGISYAVLRPIYDDQFRLSERIVIGNTVRYGSPLKRRLVDKSVTRNVKKAKKVS</sequence>
<dbReference type="EMBL" id="KQ459606">
    <property type="protein sequence ID" value="KPI90897.1"/>
    <property type="molecule type" value="Genomic_DNA"/>
</dbReference>
<name>A0A194PCI1_PAPXU</name>
<evidence type="ECO:0000313" key="1">
    <source>
        <dbReference type="EMBL" id="KPI90897.1"/>
    </source>
</evidence>
<proteinExistence type="predicted"/>
<keyword evidence="2" id="KW-1185">Reference proteome</keyword>
<evidence type="ECO:0000313" key="2">
    <source>
        <dbReference type="Proteomes" id="UP000053268"/>
    </source>
</evidence>